<dbReference type="InterPro" id="IPR042110">
    <property type="entry name" value="Adenylosuccinate_synth_dom2"/>
</dbReference>
<dbReference type="InterPro" id="IPR018220">
    <property type="entry name" value="Adenylosuccin_syn_GTP-bd"/>
</dbReference>
<name>A0A7C4AS77_9BACT</name>
<evidence type="ECO:0000256" key="1">
    <source>
        <dbReference type="ARBA" id="ARBA00011738"/>
    </source>
</evidence>
<dbReference type="UniPathway" id="UPA00075">
    <property type="reaction ID" value="UER00335"/>
</dbReference>
<dbReference type="FunFam" id="1.10.300.10:FF:000001">
    <property type="entry name" value="Adenylosuccinate synthetase"/>
    <property type="match status" value="1"/>
</dbReference>
<evidence type="ECO:0000256" key="9">
    <source>
        <dbReference type="PROSITE-ProRule" id="PRU10134"/>
    </source>
</evidence>
<dbReference type="InterPro" id="IPR001114">
    <property type="entry name" value="Adenylosuccinate_synthetase"/>
</dbReference>
<keyword evidence="6 8" id="KW-0460">Magnesium</keyword>
<dbReference type="GO" id="GO:0000287">
    <property type="term" value="F:magnesium ion binding"/>
    <property type="evidence" value="ECO:0007669"/>
    <property type="project" value="UniProtKB-UniRule"/>
</dbReference>
<dbReference type="NCBIfam" id="NF002223">
    <property type="entry name" value="PRK01117.1"/>
    <property type="match status" value="1"/>
</dbReference>
<evidence type="ECO:0000256" key="2">
    <source>
        <dbReference type="ARBA" id="ARBA00022598"/>
    </source>
</evidence>
<feature type="binding site" description="in other chain" evidence="8">
    <location>
        <begin position="13"/>
        <end position="16"/>
    </location>
    <ligand>
        <name>IMP</name>
        <dbReference type="ChEBI" id="CHEBI:58053"/>
        <note>ligand shared between dimeric partners</note>
    </ligand>
</feature>
<keyword evidence="5 8" id="KW-0658">Purine biosynthesis</keyword>
<keyword evidence="8" id="KW-0963">Cytoplasm</keyword>
<dbReference type="InterPro" id="IPR027417">
    <property type="entry name" value="P-loop_NTPase"/>
</dbReference>
<dbReference type="PANTHER" id="PTHR11846">
    <property type="entry name" value="ADENYLOSUCCINATE SYNTHETASE"/>
    <property type="match status" value="1"/>
</dbReference>
<feature type="binding site" evidence="8">
    <location>
        <begin position="12"/>
        <end position="18"/>
    </location>
    <ligand>
        <name>GTP</name>
        <dbReference type="ChEBI" id="CHEBI:37565"/>
    </ligand>
</feature>
<dbReference type="InterPro" id="IPR033128">
    <property type="entry name" value="Adenylosuccin_syn_Lys_AS"/>
</dbReference>
<dbReference type="EC" id="6.3.4.4" evidence="8 10"/>
<feature type="binding site" description="in other chain" evidence="8">
    <location>
        <position position="304"/>
    </location>
    <ligand>
        <name>IMP</name>
        <dbReference type="ChEBI" id="CHEBI:58053"/>
        <note>ligand shared between dimeric partners</note>
    </ligand>
</feature>
<dbReference type="Gene3D" id="3.40.440.10">
    <property type="entry name" value="Adenylosuccinate Synthetase, subunit A, domain 1"/>
    <property type="match status" value="1"/>
</dbReference>
<dbReference type="Pfam" id="PF00709">
    <property type="entry name" value="Adenylsucc_synt"/>
    <property type="match status" value="1"/>
</dbReference>
<evidence type="ECO:0000256" key="8">
    <source>
        <dbReference type="HAMAP-Rule" id="MF_00011"/>
    </source>
</evidence>
<dbReference type="PROSITE" id="PS01266">
    <property type="entry name" value="ADENYLOSUCCIN_SYN_1"/>
    <property type="match status" value="1"/>
</dbReference>
<dbReference type="Gene3D" id="3.90.170.10">
    <property type="entry name" value="Adenylosuccinate Synthetase, subunit A, domain 3"/>
    <property type="match status" value="1"/>
</dbReference>
<dbReference type="InterPro" id="IPR042109">
    <property type="entry name" value="Adenylosuccinate_synth_dom1"/>
</dbReference>
<sequence>MSTLVILGTQWGDEGKGKIVDLLTGRAEVVVRFQGGNNAGHTLKVSGEQVIVHLIPSGILYPDTLNIIGNGVVIDPSVLLQEKASLRSRGHFLNDGQLLISDRAHVIMPYHKIIDVGREELLAGKKIGTTGRGIGPAYEDKASRMGIRVCDLLRPEELRTKVRMALEEKNFLIQHRFGRDPLDADAVTEEYLDYGKQLEPHVTDTSQVLFSKISSGSRILFEGAQGTLLDIDHGTYPYVTSSNVVSGNVSCGAGVSPASIKGVWGVVKAYTTRVGEGGFPTELKDALGDEIRTRGAEYGATTGRPRRCGWLDMVVVNHSVRLNGLTGIALTKMDVLTGISPLLVCTGYEINGVTVDRIPAHIEDFAVAVPKYREVKGWDEPLDQCRSFDDLPKNARDYVETIEHLSGVPVTLVSVGPSRDQSILRRSPF</sequence>
<feature type="binding site" evidence="8">
    <location>
        <begin position="300"/>
        <end position="306"/>
    </location>
    <ligand>
        <name>substrate</name>
    </ligand>
</feature>
<feature type="active site" description="Proton acceptor" evidence="8">
    <location>
        <position position="13"/>
    </location>
</feature>
<feature type="active site" evidence="9">
    <location>
        <position position="141"/>
    </location>
</feature>
<feature type="binding site" description="in other chain" evidence="8">
    <location>
        <position position="225"/>
    </location>
    <ligand>
        <name>IMP</name>
        <dbReference type="ChEBI" id="CHEBI:58053"/>
        <note>ligand shared between dimeric partners</note>
    </ligand>
</feature>
<dbReference type="AlphaFoldDB" id="A0A7C4AS77"/>
<gene>
    <name evidence="8" type="primary">purA</name>
    <name evidence="11" type="ORF">ENV54_07880</name>
</gene>
<dbReference type="GO" id="GO:0005525">
    <property type="term" value="F:GTP binding"/>
    <property type="evidence" value="ECO:0007669"/>
    <property type="project" value="UniProtKB-UniRule"/>
</dbReference>
<accession>A0A7C4AS77</accession>
<evidence type="ECO:0000313" key="11">
    <source>
        <dbReference type="EMBL" id="HGH61200.1"/>
    </source>
</evidence>
<feature type="binding site" evidence="8">
    <location>
        <begin position="414"/>
        <end position="416"/>
    </location>
    <ligand>
        <name>GTP</name>
        <dbReference type="ChEBI" id="CHEBI:37565"/>
    </ligand>
</feature>
<protein>
    <recommendedName>
        <fullName evidence="8 10">Adenylosuccinate synthetase</fullName>
        <shortName evidence="8">AMPSase</shortName>
        <shortName evidence="8">AdSS</shortName>
        <ecNumber evidence="8 10">6.3.4.4</ecNumber>
    </recommendedName>
    <alternativeName>
        <fullName evidence="8">IMP--aspartate ligase</fullName>
    </alternativeName>
</protein>
<comment type="cofactor">
    <cofactor evidence="8">
        <name>Mg(2+)</name>
        <dbReference type="ChEBI" id="CHEBI:18420"/>
    </cofactor>
    <text evidence="8">Binds 1 Mg(2+) ion per subunit.</text>
</comment>
<keyword evidence="7 8" id="KW-0342">GTP-binding</keyword>
<comment type="caution">
    <text evidence="11">The sequence shown here is derived from an EMBL/GenBank/DDBJ whole genome shotgun (WGS) entry which is preliminary data.</text>
</comment>
<comment type="pathway">
    <text evidence="8 10">Purine metabolism; AMP biosynthesis via de novo pathway; AMP from IMP: step 1/2.</text>
</comment>
<feature type="binding site" evidence="8">
    <location>
        <begin position="40"/>
        <end position="42"/>
    </location>
    <ligand>
        <name>GTP</name>
        <dbReference type="ChEBI" id="CHEBI:37565"/>
    </ligand>
</feature>
<dbReference type="GO" id="GO:0004019">
    <property type="term" value="F:adenylosuccinate synthase activity"/>
    <property type="evidence" value="ECO:0007669"/>
    <property type="project" value="UniProtKB-UniRule"/>
</dbReference>
<dbReference type="Gene3D" id="1.10.300.10">
    <property type="entry name" value="Adenylosuccinate Synthetase, subunit A, domain 2"/>
    <property type="match status" value="1"/>
</dbReference>
<dbReference type="EMBL" id="DTGT01000245">
    <property type="protein sequence ID" value="HGH61200.1"/>
    <property type="molecule type" value="Genomic_DNA"/>
</dbReference>
<dbReference type="GO" id="GO:0005737">
    <property type="term" value="C:cytoplasm"/>
    <property type="evidence" value="ECO:0007669"/>
    <property type="project" value="UniProtKB-SubCell"/>
</dbReference>
<keyword evidence="3 8" id="KW-0479">Metal-binding</keyword>
<evidence type="ECO:0000256" key="10">
    <source>
        <dbReference type="RuleBase" id="RU000520"/>
    </source>
</evidence>
<dbReference type="NCBIfam" id="TIGR00184">
    <property type="entry name" value="purA"/>
    <property type="match status" value="1"/>
</dbReference>
<comment type="catalytic activity">
    <reaction evidence="8 10">
        <text>IMP + L-aspartate + GTP = N(6)-(1,2-dicarboxyethyl)-AMP + GDP + phosphate + 2 H(+)</text>
        <dbReference type="Rhea" id="RHEA:15753"/>
        <dbReference type="ChEBI" id="CHEBI:15378"/>
        <dbReference type="ChEBI" id="CHEBI:29991"/>
        <dbReference type="ChEBI" id="CHEBI:37565"/>
        <dbReference type="ChEBI" id="CHEBI:43474"/>
        <dbReference type="ChEBI" id="CHEBI:57567"/>
        <dbReference type="ChEBI" id="CHEBI:58053"/>
        <dbReference type="ChEBI" id="CHEBI:58189"/>
        <dbReference type="EC" id="6.3.4.4"/>
    </reaction>
</comment>
<evidence type="ECO:0000256" key="6">
    <source>
        <dbReference type="ARBA" id="ARBA00022842"/>
    </source>
</evidence>
<feature type="active site" description="Proton donor" evidence="8">
    <location>
        <position position="41"/>
    </location>
</feature>
<feature type="binding site" evidence="8">
    <location>
        <position position="144"/>
    </location>
    <ligand>
        <name>IMP</name>
        <dbReference type="ChEBI" id="CHEBI:58053"/>
        <note>ligand shared between dimeric partners</note>
    </ligand>
</feature>
<comment type="subunit">
    <text evidence="1 8">Homodimer.</text>
</comment>
<evidence type="ECO:0000256" key="3">
    <source>
        <dbReference type="ARBA" id="ARBA00022723"/>
    </source>
</evidence>
<feature type="binding site" evidence="8">
    <location>
        <position position="13"/>
    </location>
    <ligand>
        <name>Mg(2+)</name>
        <dbReference type="ChEBI" id="CHEBI:18420"/>
    </ligand>
</feature>
<reference evidence="11" key="1">
    <citation type="journal article" date="2020" name="mSystems">
        <title>Genome- and Community-Level Interaction Insights into Carbon Utilization and Element Cycling Functions of Hydrothermarchaeota in Hydrothermal Sediment.</title>
        <authorList>
            <person name="Zhou Z."/>
            <person name="Liu Y."/>
            <person name="Xu W."/>
            <person name="Pan J."/>
            <person name="Luo Z.H."/>
            <person name="Li M."/>
        </authorList>
    </citation>
    <scope>NUCLEOTIDE SEQUENCE [LARGE SCALE GENOMIC DNA]</scope>
    <source>
        <strain evidence="11">SpSt-769</strain>
    </source>
</reference>
<dbReference type="SMART" id="SM00788">
    <property type="entry name" value="Adenylsucc_synt"/>
    <property type="match status" value="1"/>
</dbReference>
<dbReference type="InterPro" id="IPR042111">
    <property type="entry name" value="Adenylosuccinate_synth_dom3"/>
</dbReference>
<comment type="function">
    <text evidence="8">Plays an important role in the de novo pathway of purine nucleotide biosynthesis. Catalyzes the first committed step in the biosynthesis of AMP from IMP.</text>
</comment>
<feature type="binding site" description="in other chain" evidence="8">
    <location>
        <begin position="38"/>
        <end position="41"/>
    </location>
    <ligand>
        <name>IMP</name>
        <dbReference type="ChEBI" id="CHEBI:58053"/>
        <note>ligand shared between dimeric partners</note>
    </ligand>
</feature>
<dbReference type="PANTHER" id="PTHR11846:SF0">
    <property type="entry name" value="ADENYLOSUCCINATE SYNTHETASE"/>
    <property type="match status" value="1"/>
</dbReference>
<feature type="binding site" evidence="8">
    <location>
        <position position="306"/>
    </location>
    <ligand>
        <name>GTP</name>
        <dbReference type="ChEBI" id="CHEBI:37565"/>
    </ligand>
</feature>
<feature type="binding site" description="in other chain" evidence="8">
    <location>
        <position position="130"/>
    </location>
    <ligand>
        <name>IMP</name>
        <dbReference type="ChEBI" id="CHEBI:58053"/>
        <note>ligand shared between dimeric partners</note>
    </ligand>
</feature>
<evidence type="ECO:0000256" key="5">
    <source>
        <dbReference type="ARBA" id="ARBA00022755"/>
    </source>
</evidence>
<proteinExistence type="inferred from homology"/>
<comment type="subcellular location">
    <subcellularLocation>
        <location evidence="8">Cytoplasm</location>
    </subcellularLocation>
</comment>
<evidence type="ECO:0000256" key="4">
    <source>
        <dbReference type="ARBA" id="ARBA00022741"/>
    </source>
</evidence>
<comment type="similarity">
    <text evidence="8 10">Belongs to the adenylosuccinate synthetase family.</text>
</comment>
<evidence type="ECO:0000256" key="7">
    <source>
        <dbReference type="ARBA" id="ARBA00023134"/>
    </source>
</evidence>
<feature type="binding site" evidence="8">
    <location>
        <position position="40"/>
    </location>
    <ligand>
        <name>Mg(2+)</name>
        <dbReference type="ChEBI" id="CHEBI:18420"/>
    </ligand>
</feature>
<dbReference type="SUPFAM" id="SSF52540">
    <property type="entry name" value="P-loop containing nucleoside triphosphate hydrolases"/>
    <property type="match status" value="1"/>
</dbReference>
<keyword evidence="4 8" id="KW-0547">Nucleotide-binding</keyword>
<organism evidence="11">
    <name type="scientific">Desulfomonile tiedjei</name>
    <dbReference type="NCBI Taxonomy" id="2358"/>
    <lineage>
        <taxon>Bacteria</taxon>
        <taxon>Pseudomonadati</taxon>
        <taxon>Thermodesulfobacteriota</taxon>
        <taxon>Desulfomonilia</taxon>
        <taxon>Desulfomonilales</taxon>
        <taxon>Desulfomonilaceae</taxon>
        <taxon>Desulfomonile</taxon>
    </lineage>
</organism>
<feature type="binding site" evidence="8">
    <location>
        <begin position="332"/>
        <end position="334"/>
    </location>
    <ligand>
        <name>GTP</name>
        <dbReference type="ChEBI" id="CHEBI:37565"/>
    </ligand>
</feature>
<keyword evidence="2 8" id="KW-0436">Ligase</keyword>
<dbReference type="GO" id="GO:0046040">
    <property type="term" value="P:IMP metabolic process"/>
    <property type="evidence" value="ECO:0007669"/>
    <property type="project" value="TreeGrafter"/>
</dbReference>
<dbReference type="CDD" id="cd03108">
    <property type="entry name" value="AdSS"/>
    <property type="match status" value="1"/>
</dbReference>
<dbReference type="FunFam" id="3.90.170.10:FF:000001">
    <property type="entry name" value="Adenylosuccinate synthetase"/>
    <property type="match status" value="1"/>
</dbReference>
<dbReference type="HAMAP" id="MF_00011">
    <property type="entry name" value="Adenylosucc_synth"/>
    <property type="match status" value="1"/>
</dbReference>
<feature type="binding site" description="in other chain" evidence="8">
    <location>
        <position position="240"/>
    </location>
    <ligand>
        <name>IMP</name>
        <dbReference type="ChEBI" id="CHEBI:58053"/>
        <note>ligand shared between dimeric partners</note>
    </ligand>
</feature>
<dbReference type="PROSITE" id="PS00513">
    <property type="entry name" value="ADENYLOSUCCIN_SYN_2"/>
    <property type="match status" value="1"/>
</dbReference>
<dbReference type="GO" id="GO:0044208">
    <property type="term" value="P:'de novo' AMP biosynthetic process"/>
    <property type="evidence" value="ECO:0007669"/>
    <property type="project" value="UniProtKB-UniRule"/>
</dbReference>